<feature type="repeat" description="TPR" evidence="3">
    <location>
        <begin position="520"/>
        <end position="553"/>
    </location>
</feature>
<dbReference type="Proteomes" id="UP000662088">
    <property type="component" value="Unassembled WGS sequence"/>
</dbReference>
<dbReference type="Gene3D" id="1.25.40.10">
    <property type="entry name" value="Tetratricopeptide repeat domain"/>
    <property type="match status" value="2"/>
</dbReference>
<evidence type="ECO:0008006" key="6">
    <source>
        <dbReference type="Google" id="ProtNLM"/>
    </source>
</evidence>
<dbReference type="SUPFAM" id="SSF48452">
    <property type="entry name" value="TPR-like"/>
    <property type="match status" value="2"/>
</dbReference>
<protein>
    <recommendedName>
        <fullName evidence="6">Tetratricopeptide repeat protein</fullName>
    </recommendedName>
</protein>
<dbReference type="InterPro" id="IPR011990">
    <property type="entry name" value="TPR-like_helical_dom_sf"/>
</dbReference>
<dbReference type="RefSeq" id="WP_186835437.1">
    <property type="nucleotide sequence ID" value="NZ_JACOOQ010000018.1"/>
</dbReference>
<gene>
    <name evidence="4" type="ORF">H8R92_10695</name>
</gene>
<sequence length="680" mass="81617">MSCWTVLEINPTKDLREIKKAYSRLIKCYNLEKDTNEYTILTNAYVKAMSLVNTSVKDMSKCLSNNSIDYTYENIKSYCDDSLDNKNYISDFNYNLNYIYTNPVLRFNIDSWIELLKSYMFINKEILNVLENDLINYIFIHRYIPHEIFLLFDKYLKFNEREAELYKKYPKNTIDYLLQEINHPLNLSYNYLSTISKDKIEEYLELREKAFIYISDKNVIEYLSKAYTIYSYDLDLLRLLGAYYLNKNDTISALRYFREALEINSSDMYCLASFGHLLVKTKQYTKAILCLEKYTSKLKNNLDIDALTDLALSYYYSYEYIKALDLFQLLNKLTPLNASIKKYINAIKEKIKNPPNDKITSAPMYKRFITTKETLLINKLNEIYTNFQLRIDINNWKDLLSYQIFSLENLSFYIEQIIIEYLTTHKFIPNEVFILFSNHFKWLDRKKELFHLYTNLNIDILFKNLYELHPLSYSHLKNINAENLDKYLKLRSLAFYSLDNNINETLNYLSEAYKIYDNDYELFRIYGDYFLSLKKYDKAAKYFTKSLSLNDLNYYCMYRLGLIFSQRHEYDKALIYLEKLSLIKKDVYFIHSEKFLMEIALCYYYTNNLLLAKKYFKKLSLINNSLHFIDIYLKNINYRLNGVNKKEIHISVISNPNYNDENIILKLFKNSKRKISLLFT</sequence>
<evidence type="ECO:0000256" key="1">
    <source>
        <dbReference type="ARBA" id="ARBA00022737"/>
    </source>
</evidence>
<keyword evidence="2 3" id="KW-0802">TPR repeat</keyword>
<dbReference type="SMART" id="SM00028">
    <property type="entry name" value="TPR"/>
    <property type="match status" value="6"/>
</dbReference>
<dbReference type="EMBL" id="JACOOQ010000018">
    <property type="protein sequence ID" value="MBC5640882.1"/>
    <property type="molecule type" value="Genomic_DNA"/>
</dbReference>
<evidence type="ECO:0000313" key="4">
    <source>
        <dbReference type="EMBL" id="MBC5640882.1"/>
    </source>
</evidence>
<dbReference type="AlphaFoldDB" id="A0A8I0AEZ2"/>
<dbReference type="InterPro" id="IPR051012">
    <property type="entry name" value="CellSynth/LPSAsmb/PSIAsmb"/>
</dbReference>
<evidence type="ECO:0000256" key="2">
    <source>
        <dbReference type="ARBA" id="ARBA00022803"/>
    </source>
</evidence>
<dbReference type="PROSITE" id="PS50005">
    <property type="entry name" value="TPR"/>
    <property type="match status" value="2"/>
</dbReference>
<keyword evidence="1" id="KW-0677">Repeat</keyword>
<comment type="caution">
    <text evidence="4">The sequence shown here is derived from an EMBL/GenBank/DDBJ whole genome shotgun (WGS) entry which is preliminary data.</text>
</comment>
<dbReference type="PANTHER" id="PTHR45586:SF1">
    <property type="entry name" value="LIPOPOLYSACCHARIDE ASSEMBLY PROTEIN B"/>
    <property type="match status" value="1"/>
</dbReference>
<accession>A0A8I0AEZ2</accession>
<evidence type="ECO:0000313" key="5">
    <source>
        <dbReference type="Proteomes" id="UP000662088"/>
    </source>
</evidence>
<dbReference type="Pfam" id="PF13181">
    <property type="entry name" value="TPR_8"/>
    <property type="match status" value="1"/>
</dbReference>
<evidence type="ECO:0000256" key="3">
    <source>
        <dbReference type="PROSITE-ProRule" id="PRU00339"/>
    </source>
</evidence>
<organism evidence="4 5">
    <name type="scientific">Clostridium lentum</name>
    <dbReference type="NCBI Taxonomy" id="2763037"/>
    <lineage>
        <taxon>Bacteria</taxon>
        <taxon>Bacillati</taxon>
        <taxon>Bacillota</taxon>
        <taxon>Clostridia</taxon>
        <taxon>Eubacteriales</taxon>
        <taxon>Clostridiaceae</taxon>
        <taxon>Clostridium</taxon>
    </lineage>
</organism>
<keyword evidence="5" id="KW-1185">Reference proteome</keyword>
<name>A0A8I0AEZ2_9CLOT</name>
<dbReference type="PANTHER" id="PTHR45586">
    <property type="entry name" value="TPR REPEAT-CONTAINING PROTEIN PA4667"/>
    <property type="match status" value="1"/>
</dbReference>
<proteinExistence type="predicted"/>
<dbReference type="InterPro" id="IPR019734">
    <property type="entry name" value="TPR_rpt"/>
</dbReference>
<reference evidence="4" key="1">
    <citation type="submission" date="2020-08" db="EMBL/GenBank/DDBJ databases">
        <title>Genome public.</title>
        <authorList>
            <person name="Liu C."/>
            <person name="Sun Q."/>
        </authorList>
    </citation>
    <scope>NUCLEOTIDE SEQUENCE</scope>
    <source>
        <strain evidence="4">NSJ-42</strain>
    </source>
</reference>
<feature type="repeat" description="TPR" evidence="3">
    <location>
        <begin position="234"/>
        <end position="267"/>
    </location>
</feature>